<dbReference type="PANTHER" id="PTHR30487">
    <property type="entry name" value="TYPE 4 PREPILIN-LIKE PROTEINS LEADER PEPTIDE-PROCESSING ENZYME"/>
    <property type="match status" value="1"/>
</dbReference>
<dbReference type="InterPro" id="IPR050882">
    <property type="entry name" value="Prepilin_peptidase/N-MTase"/>
</dbReference>
<feature type="domain" description="Prepilin type IV endopeptidase peptidase" evidence="4">
    <location>
        <begin position="11"/>
        <end position="114"/>
    </location>
</feature>
<feature type="transmembrane region" description="Helical" evidence="3">
    <location>
        <begin position="6"/>
        <end position="23"/>
    </location>
</feature>
<dbReference type="GO" id="GO:0005886">
    <property type="term" value="C:plasma membrane"/>
    <property type="evidence" value="ECO:0007669"/>
    <property type="project" value="TreeGrafter"/>
</dbReference>
<dbReference type="EMBL" id="JAHAGS010000320">
    <property type="protein sequence ID" value="MBS6098602.1"/>
    <property type="molecule type" value="Genomic_DNA"/>
</dbReference>
<dbReference type="Proteomes" id="UP000703822">
    <property type="component" value="Unassembled WGS sequence"/>
</dbReference>
<evidence type="ECO:0000259" key="4">
    <source>
        <dbReference type="Pfam" id="PF01478"/>
    </source>
</evidence>
<dbReference type="InterPro" id="IPR000045">
    <property type="entry name" value="Prepilin_IV_endopep_pep"/>
</dbReference>
<reference evidence="5" key="1">
    <citation type="submission" date="2021-05" db="EMBL/GenBank/DDBJ databases">
        <title>Infant gut strain persistence is associated with maternal origin, phylogeny, and functional potential including surface adhesion and iron acquisition.</title>
        <authorList>
            <person name="Lou Y.C."/>
        </authorList>
    </citation>
    <scope>NUCLEOTIDE SEQUENCE</scope>
    <source>
        <strain evidence="5">L3_122_031G1_dasL3_122_031G1_maxbin2.maxbin.025s ta_sub</strain>
    </source>
</reference>
<dbReference type="Pfam" id="PF01478">
    <property type="entry name" value="Peptidase_A24"/>
    <property type="match status" value="1"/>
</dbReference>
<feature type="transmembrane region" description="Helical" evidence="3">
    <location>
        <begin position="56"/>
        <end position="73"/>
    </location>
</feature>
<name>A0A943LSY6_STRVE</name>
<evidence type="ECO:0000256" key="3">
    <source>
        <dbReference type="SAM" id="Phobius"/>
    </source>
</evidence>
<comment type="similarity">
    <text evidence="1 2">Belongs to the peptidase A24 family.</text>
</comment>
<dbReference type="PANTHER" id="PTHR30487:SF0">
    <property type="entry name" value="PREPILIN LEADER PEPTIDASE_N-METHYLTRANSFERASE-RELATED"/>
    <property type="match status" value="1"/>
</dbReference>
<feature type="transmembrane region" description="Helical" evidence="3">
    <location>
        <begin position="134"/>
        <end position="152"/>
    </location>
</feature>
<dbReference type="Gene3D" id="1.20.120.1220">
    <property type="match status" value="1"/>
</dbReference>
<feature type="transmembrane region" description="Helical" evidence="3">
    <location>
        <begin position="101"/>
        <end position="122"/>
    </location>
</feature>
<keyword evidence="3" id="KW-1133">Transmembrane helix</keyword>
<organism evidence="5 6">
    <name type="scientific">Streptococcus vestibularis</name>
    <dbReference type="NCBI Taxonomy" id="1343"/>
    <lineage>
        <taxon>Bacteria</taxon>
        <taxon>Bacillati</taxon>
        <taxon>Bacillota</taxon>
        <taxon>Bacilli</taxon>
        <taxon>Lactobacillales</taxon>
        <taxon>Streptococcaceae</taxon>
        <taxon>Streptococcus</taxon>
    </lineage>
</organism>
<gene>
    <name evidence="5" type="ORF">KH901_09255</name>
</gene>
<comment type="caution">
    <text evidence="5">The sequence shown here is derived from an EMBL/GenBank/DDBJ whole genome shotgun (WGS) entry which is preliminary data.</text>
</comment>
<keyword evidence="3" id="KW-0812">Transmembrane</keyword>
<evidence type="ECO:0000256" key="1">
    <source>
        <dbReference type="ARBA" id="ARBA00005801"/>
    </source>
</evidence>
<dbReference type="InterPro" id="IPR014032">
    <property type="entry name" value="Peptidase_A24A_bac"/>
</dbReference>
<evidence type="ECO:0000313" key="6">
    <source>
        <dbReference type="Proteomes" id="UP000703822"/>
    </source>
</evidence>
<dbReference type="PRINTS" id="PR00864">
    <property type="entry name" value="PREPILNPTASE"/>
</dbReference>
<proteinExistence type="inferred from homology"/>
<evidence type="ECO:0000313" key="5">
    <source>
        <dbReference type="EMBL" id="MBS6098602.1"/>
    </source>
</evidence>
<dbReference type="AlphaFoldDB" id="A0A943LSY6"/>
<keyword evidence="3" id="KW-0472">Membrane</keyword>
<dbReference type="GO" id="GO:0004190">
    <property type="term" value="F:aspartic-type endopeptidase activity"/>
    <property type="evidence" value="ECO:0007669"/>
    <property type="project" value="InterPro"/>
</dbReference>
<sequence length="161" mass="18021">MAGTILFISIYLVLNTMLVWYDVRQGLLPDRFTCPLLWSGLFYCGWFNPMLLQEKVLGAIAGYVGFAALYWGYRFLRNKEGLGYGDVKFLAALGAWHGWEALPMLVFVAASLASGAACLMSIRRRSMQIIKNPLPFGPFLAGAGLFMSYQSIFRTMVNLEP</sequence>
<evidence type="ECO:0000256" key="2">
    <source>
        <dbReference type="RuleBase" id="RU003793"/>
    </source>
</evidence>
<dbReference type="GO" id="GO:0006465">
    <property type="term" value="P:signal peptide processing"/>
    <property type="evidence" value="ECO:0007669"/>
    <property type="project" value="TreeGrafter"/>
</dbReference>
<protein>
    <submittedName>
        <fullName evidence="5">Prepilin peptidase</fullName>
    </submittedName>
</protein>
<accession>A0A943LSY6</accession>